<proteinExistence type="predicted"/>
<name>W9YMC6_9EURO</name>
<dbReference type="Proteomes" id="UP000019484">
    <property type="component" value="Unassembled WGS sequence"/>
</dbReference>
<dbReference type="OrthoDB" id="4851482at2759"/>
<sequence>MAAQHNRASCPAFLREQHARNEAVRIHALAQQIPTDRQGVAGFVNLDVEDLPSSTELMSGQAIDSATIFGDEFTARRYRDVLLPPTGQQDGTIPRTAEQKRAHVKVLFQAFKSVPSASTEGEKMKEKFVKEEHNNHLVEVMCWELLGDLIQRAEKAVNLVEAWEPGKAKGKTEEWTFAERFDHLVGAMAESKAICKHLFDVPFRVKLVDDPLRSSKRVASNRVLNQKKAESLKRGREAEKEDDKKAKRQATGAQVDNNLALQAIQQQAQQFAFPQHGAPQTPQPMGRNMGPTGQLPQSELRRSANATARSSFSTPPQGIPRSSAPASNMRPSFPAQGQQYGSPPGQRRPYNVPYGHGSAEMQAIFGPPAPLGSMPHIYNGSGAAIPLPPQQLQGFPGPGMAQTHFQGSEPTHLEDDDPSLDPNARFDDGVSRVLTAEEQEDLSVFEPYYPEPAASRNARAFDPSTPSGTNDTEDENNPAAG</sequence>
<dbReference type="STRING" id="1182541.W9YMC6"/>
<dbReference type="EMBL" id="AMWN01000002">
    <property type="protein sequence ID" value="EXJ94077.1"/>
    <property type="molecule type" value="Genomic_DNA"/>
</dbReference>
<feature type="compositionally biased region" description="Acidic residues" evidence="1">
    <location>
        <begin position="471"/>
        <end position="481"/>
    </location>
</feature>
<feature type="region of interest" description="Disordered" evidence="1">
    <location>
        <begin position="219"/>
        <end position="253"/>
    </location>
</feature>
<evidence type="ECO:0000256" key="1">
    <source>
        <dbReference type="SAM" id="MobiDB-lite"/>
    </source>
</evidence>
<dbReference type="AlphaFoldDB" id="W9YMC6"/>
<keyword evidence="3" id="KW-1185">Reference proteome</keyword>
<evidence type="ECO:0000313" key="3">
    <source>
        <dbReference type="Proteomes" id="UP000019484"/>
    </source>
</evidence>
<feature type="compositionally biased region" description="Basic and acidic residues" evidence="1">
    <location>
        <begin position="227"/>
        <end position="245"/>
    </location>
</feature>
<protein>
    <submittedName>
        <fullName evidence="2">Uncharacterized protein</fullName>
    </submittedName>
</protein>
<feature type="compositionally biased region" description="Polar residues" evidence="1">
    <location>
        <begin position="324"/>
        <end position="341"/>
    </location>
</feature>
<feature type="region of interest" description="Disordered" evidence="1">
    <location>
        <begin position="396"/>
        <end position="481"/>
    </location>
</feature>
<dbReference type="eggNOG" id="ENOG502SYDX">
    <property type="taxonomic scope" value="Eukaryota"/>
</dbReference>
<reference evidence="2 3" key="1">
    <citation type="submission" date="2013-03" db="EMBL/GenBank/DDBJ databases">
        <title>The Genome Sequence of Capronia coronata CBS 617.96.</title>
        <authorList>
            <consortium name="The Broad Institute Genomics Platform"/>
            <person name="Cuomo C."/>
            <person name="de Hoog S."/>
            <person name="Gorbushina A."/>
            <person name="Walker B."/>
            <person name="Young S.K."/>
            <person name="Zeng Q."/>
            <person name="Gargeya S."/>
            <person name="Fitzgerald M."/>
            <person name="Haas B."/>
            <person name="Abouelleil A."/>
            <person name="Allen A.W."/>
            <person name="Alvarado L."/>
            <person name="Arachchi H.M."/>
            <person name="Berlin A.M."/>
            <person name="Chapman S.B."/>
            <person name="Gainer-Dewar J."/>
            <person name="Goldberg J."/>
            <person name="Griggs A."/>
            <person name="Gujja S."/>
            <person name="Hansen M."/>
            <person name="Howarth C."/>
            <person name="Imamovic A."/>
            <person name="Ireland A."/>
            <person name="Larimer J."/>
            <person name="McCowan C."/>
            <person name="Murphy C."/>
            <person name="Pearson M."/>
            <person name="Poon T.W."/>
            <person name="Priest M."/>
            <person name="Roberts A."/>
            <person name="Saif S."/>
            <person name="Shea T."/>
            <person name="Sisk P."/>
            <person name="Sykes S."/>
            <person name="Wortman J."/>
            <person name="Nusbaum C."/>
            <person name="Birren B."/>
        </authorList>
    </citation>
    <scope>NUCLEOTIDE SEQUENCE [LARGE SCALE GENOMIC DNA]</scope>
    <source>
        <strain evidence="2 3">CBS 617.96</strain>
    </source>
</reference>
<dbReference type="RefSeq" id="XP_007721571.1">
    <property type="nucleotide sequence ID" value="XM_007723381.1"/>
</dbReference>
<accession>W9YMC6</accession>
<dbReference type="GeneID" id="19157370"/>
<feature type="region of interest" description="Disordered" evidence="1">
    <location>
        <begin position="275"/>
        <end position="350"/>
    </location>
</feature>
<organism evidence="2 3">
    <name type="scientific">Capronia coronata CBS 617.96</name>
    <dbReference type="NCBI Taxonomy" id="1182541"/>
    <lineage>
        <taxon>Eukaryota</taxon>
        <taxon>Fungi</taxon>
        <taxon>Dikarya</taxon>
        <taxon>Ascomycota</taxon>
        <taxon>Pezizomycotina</taxon>
        <taxon>Eurotiomycetes</taxon>
        <taxon>Chaetothyriomycetidae</taxon>
        <taxon>Chaetothyriales</taxon>
        <taxon>Herpotrichiellaceae</taxon>
        <taxon>Capronia</taxon>
    </lineage>
</organism>
<dbReference type="HOGENOM" id="CLU_037335_0_0_1"/>
<evidence type="ECO:0000313" key="2">
    <source>
        <dbReference type="EMBL" id="EXJ94077.1"/>
    </source>
</evidence>
<comment type="caution">
    <text evidence="2">The sequence shown here is derived from an EMBL/GenBank/DDBJ whole genome shotgun (WGS) entry which is preliminary data.</text>
</comment>
<gene>
    <name evidence="2" type="ORF">A1O1_02470</name>
</gene>
<feature type="compositionally biased region" description="Polar residues" evidence="1">
    <location>
        <begin position="304"/>
        <end position="316"/>
    </location>
</feature>